<evidence type="ECO:0000313" key="3">
    <source>
        <dbReference type="Proteomes" id="UP000295777"/>
    </source>
</evidence>
<name>A0A4R1GFD3_9BACT</name>
<feature type="domain" description="GmrSD restriction endonucleases N-terminal" evidence="1">
    <location>
        <begin position="10"/>
        <end position="231"/>
    </location>
</feature>
<organism evidence="2 3">
    <name type="scientific">Phorcysia thermohydrogeniphila</name>
    <dbReference type="NCBI Taxonomy" id="936138"/>
    <lineage>
        <taxon>Bacteria</taxon>
        <taxon>Pseudomonadati</taxon>
        <taxon>Aquificota</taxon>
        <taxon>Aquificia</taxon>
        <taxon>Desulfurobacteriales</taxon>
        <taxon>Desulfurobacteriaceae</taxon>
        <taxon>Phorcysia</taxon>
    </lineage>
</organism>
<proteinExistence type="predicted"/>
<protein>
    <recommendedName>
        <fullName evidence="1">GmrSD restriction endonucleases N-terminal domain-containing protein</fullName>
    </recommendedName>
</protein>
<dbReference type="PANTHER" id="PTHR37292:SF2">
    <property type="entry name" value="DUF262 DOMAIN-CONTAINING PROTEIN"/>
    <property type="match status" value="1"/>
</dbReference>
<reference evidence="2 3" key="1">
    <citation type="submission" date="2019-03" db="EMBL/GenBank/DDBJ databases">
        <title>Genomic Encyclopedia of Archaeal and Bacterial Type Strains, Phase II (KMG-II): from individual species to whole genera.</title>
        <authorList>
            <person name="Goeker M."/>
        </authorList>
    </citation>
    <scope>NUCLEOTIDE SEQUENCE [LARGE SCALE GENOMIC DNA]</scope>
    <source>
        <strain evidence="2 3">DSM 24425</strain>
    </source>
</reference>
<evidence type="ECO:0000313" key="2">
    <source>
        <dbReference type="EMBL" id="TCK04519.1"/>
    </source>
</evidence>
<keyword evidence="3" id="KW-1185">Reference proteome</keyword>
<evidence type="ECO:0000259" key="1">
    <source>
        <dbReference type="Pfam" id="PF03235"/>
    </source>
</evidence>
<dbReference type="EMBL" id="SMFV01000003">
    <property type="protein sequence ID" value="TCK04519.1"/>
    <property type="molecule type" value="Genomic_DNA"/>
</dbReference>
<dbReference type="OrthoDB" id="9798761at2"/>
<comment type="caution">
    <text evidence="2">The sequence shown here is derived from an EMBL/GenBank/DDBJ whole genome shotgun (WGS) entry which is preliminary data.</text>
</comment>
<dbReference type="AlphaFoldDB" id="A0A4R1GFD3"/>
<dbReference type="Pfam" id="PF03235">
    <property type="entry name" value="GmrSD_N"/>
    <property type="match status" value="1"/>
</dbReference>
<dbReference type="InterPro" id="IPR004919">
    <property type="entry name" value="GmrSD_N"/>
</dbReference>
<sequence>MVEEGGTISVEELVNGVLRGEIVLPDFQRSFTWEPEEVRELLVSLLGGYFIGTMLILETVREDAPFALRFIEGAKEVNENIEVQSLIKIILDGQQRTTAIFYALYEPNIPLKGRKNPYFYFLDLEKALNEEWNEAVIGVSKSDRRKLGELEEKELIIPFKLVKDRKEILKRFKDHPRFSEIYELVDKFLKRPIHIIKLRRNTQLDKIAETFERINRIGKPLSIFDLLSARLYKHDINLRRLLKETKDRYEFASNVKEEYILRTIALIRGRELKAKEILSLNHENFEDDWDKAVKSLQKAYERITDIRDGYGAFDFSKWVPYTPMIVPLAALIHYLESRGKENPKNYAKIDKWYWISVFTNRYDQGANTTSFKDYKALIEWIEDDSKIPSFVNKFNISDVDLDVNKQSSATYRGVMNLITLSGALDFQTGQPPQFNQEKVQDDHIFPKSKFKTNKVNFVYNRTLITTNASKGNKPPSLYFEKRIEEYGKEKLKEILATHLIPADAIDDLLSDNIESFLEKRKKAILEKISEITQ</sequence>
<dbReference type="RefSeq" id="WP_132526317.1">
    <property type="nucleotide sequence ID" value="NZ_SMFV01000003.1"/>
</dbReference>
<accession>A0A4R1GFD3</accession>
<dbReference type="Proteomes" id="UP000295777">
    <property type="component" value="Unassembled WGS sequence"/>
</dbReference>
<dbReference type="PANTHER" id="PTHR37292">
    <property type="entry name" value="VNG6097C"/>
    <property type="match status" value="1"/>
</dbReference>
<gene>
    <name evidence="2" type="ORF">CLV27_0951</name>
</gene>